<gene>
    <name evidence="2" type="ORF">PR003_g2067</name>
</gene>
<dbReference type="AlphaFoldDB" id="A0A6A4G8M3"/>
<evidence type="ECO:0000313" key="3">
    <source>
        <dbReference type="Proteomes" id="UP000434957"/>
    </source>
</evidence>
<proteinExistence type="predicted"/>
<dbReference type="Proteomes" id="UP000434957">
    <property type="component" value="Unassembled WGS sequence"/>
</dbReference>
<reference evidence="2 3" key="1">
    <citation type="submission" date="2018-08" db="EMBL/GenBank/DDBJ databases">
        <title>Genomic investigation of the strawberry pathogen Phytophthora fragariae indicates pathogenicity is determined by transcriptional variation in three key races.</title>
        <authorList>
            <person name="Adams T.M."/>
            <person name="Armitage A.D."/>
            <person name="Sobczyk M.K."/>
            <person name="Bates H.J."/>
            <person name="Dunwell J.M."/>
            <person name="Nellist C.F."/>
            <person name="Harrison R.J."/>
        </authorList>
    </citation>
    <scope>NUCLEOTIDE SEQUENCE [LARGE SCALE GENOMIC DNA]</scope>
    <source>
        <strain evidence="2 3">SCRP333</strain>
    </source>
</reference>
<feature type="region of interest" description="Disordered" evidence="1">
    <location>
        <begin position="1"/>
        <end position="51"/>
    </location>
</feature>
<accession>A0A6A4G8M3</accession>
<organism evidence="2 3">
    <name type="scientific">Phytophthora rubi</name>
    <dbReference type="NCBI Taxonomy" id="129364"/>
    <lineage>
        <taxon>Eukaryota</taxon>
        <taxon>Sar</taxon>
        <taxon>Stramenopiles</taxon>
        <taxon>Oomycota</taxon>
        <taxon>Peronosporomycetes</taxon>
        <taxon>Peronosporales</taxon>
        <taxon>Peronosporaceae</taxon>
        <taxon>Phytophthora</taxon>
    </lineage>
</organism>
<keyword evidence="3" id="KW-1185">Reference proteome</keyword>
<sequence>MARDVPNADVFYSNRSAGRTAQAQQDGGHAQGRKPVNCAAGPKTTSAAARH</sequence>
<protein>
    <submittedName>
        <fullName evidence="2">Uncharacterized protein</fullName>
    </submittedName>
</protein>
<evidence type="ECO:0000256" key="1">
    <source>
        <dbReference type="SAM" id="MobiDB-lite"/>
    </source>
</evidence>
<evidence type="ECO:0000313" key="2">
    <source>
        <dbReference type="EMBL" id="KAE9356887.1"/>
    </source>
</evidence>
<dbReference type="EMBL" id="QXFT01000063">
    <property type="protein sequence ID" value="KAE9356887.1"/>
    <property type="molecule type" value="Genomic_DNA"/>
</dbReference>
<comment type="caution">
    <text evidence="2">The sequence shown here is derived from an EMBL/GenBank/DDBJ whole genome shotgun (WGS) entry which is preliminary data.</text>
</comment>
<name>A0A6A4G8M3_9STRA</name>